<proteinExistence type="predicted"/>
<reference evidence="3 4" key="1">
    <citation type="journal article" date="2021" name="Elife">
        <title>Chloroplast acquisition without the gene transfer in kleptoplastic sea slugs, Plakobranchus ocellatus.</title>
        <authorList>
            <person name="Maeda T."/>
            <person name="Takahashi S."/>
            <person name="Yoshida T."/>
            <person name="Shimamura S."/>
            <person name="Takaki Y."/>
            <person name="Nagai Y."/>
            <person name="Toyoda A."/>
            <person name="Suzuki Y."/>
            <person name="Arimoto A."/>
            <person name="Ishii H."/>
            <person name="Satoh N."/>
            <person name="Nishiyama T."/>
            <person name="Hasebe M."/>
            <person name="Maruyama T."/>
            <person name="Minagawa J."/>
            <person name="Obokata J."/>
            <person name="Shigenobu S."/>
        </authorList>
    </citation>
    <scope>NUCLEOTIDE SEQUENCE [LARGE SCALE GENOMIC DNA]</scope>
</reference>
<dbReference type="GO" id="GO:0032480">
    <property type="term" value="P:negative regulation of type I interferon production"/>
    <property type="evidence" value="ECO:0007669"/>
    <property type="project" value="InterPro"/>
</dbReference>
<protein>
    <submittedName>
        <fullName evidence="3">G patch domain containing 3</fullName>
    </submittedName>
</protein>
<dbReference type="EMBL" id="BMAT01013617">
    <property type="protein sequence ID" value="GFS16594.1"/>
    <property type="molecule type" value="Genomic_DNA"/>
</dbReference>
<gene>
    <name evidence="3" type="ORF">ElyMa_006800900</name>
</gene>
<dbReference type="PROSITE" id="PS50174">
    <property type="entry name" value="G_PATCH"/>
    <property type="match status" value="1"/>
</dbReference>
<evidence type="ECO:0000259" key="2">
    <source>
        <dbReference type="PROSITE" id="PS50174"/>
    </source>
</evidence>
<dbReference type="GO" id="GO:0045893">
    <property type="term" value="P:positive regulation of DNA-templated transcription"/>
    <property type="evidence" value="ECO:0007669"/>
    <property type="project" value="TreeGrafter"/>
</dbReference>
<feature type="region of interest" description="Disordered" evidence="1">
    <location>
        <begin position="328"/>
        <end position="405"/>
    </location>
</feature>
<comment type="caution">
    <text evidence="3">The sequence shown here is derived from an EMBL/GenBank/DDBJ whole genome shotgun (WGS) entry which is preliminary data.</text>
</comment>
<dbReference type="AlphaFoldDB" id="A0AAV4J1G3"/>
<evidence type="ECO:0000256" key="1">
    <source>
        <dbReference type="SAM" id="MobiDB-lite"/>
    </source>
</evidence>
<dbReference type="InterPro" id="IPR040341">
    <property type="entry name" value="GPATCH3"/>
</dbReference>
<dbReference type="InterPro" id="IPR000467">
    <property type="entry name" value="G_patch_dom"/>
</dbReference>
<feature type="compositionally biased region" description="Polar residues" evidence="1">
    <location>
        <begin position="141"/>
        <end position="153"/>
    </location>
</feature>
<feature type="compositionally biased region" description="Basic and acidic residues" evidence="1">
    <location>
        <begin position="371"/>
        <end position="390"/>
    </location>
</feature>
<name>A0AAV4J1G3_9GAST</name>
<feature type="region of interest" description="Disordered" evidence="1">
    <location>
        <begin position="129"/>
        <end position="156"/>
    </location>
</feature>
<accession>A0AAV4J1G3</accession>
<dbReference type="GO" id="GO:0039536">
    <property type="term" value="P:negative regulation of RIG-I signaling pathway"/>
    <property type="evidence" value="ECO:0007669"/>
    <property type="project" value="InterPro"/>
</dbReference>
<dbReference type="SMART" id="SM00443">
    <property type="entry name" value="G_patch"/>
    <property type="match status" value="1"/>
</dbReference>
<keyword evidence="4" id="KW-1185">Reference proteome</keyword>
<dbReference type="Pfam" id="PF01585">
    <property type="entry name" value="G-patch"/>
    <property type="match status" value="1"/>
</dbReference>
<feature type="compositionally biased region" description="Basic and acidic residues" evidence="1">
    <location>
        <begin position="261"/>
        <end position="276"/>
    </location>
</feature>
<sequence>MPELNPPDKMPNGNVGTPTSVFLEMMRNCLLPQNFIKKLNLKFPKTEGRRIYSNVDFDYCTPDLYGSSSKSDAKRLTHNNFIDVNTPKPSKTKLSQLACPEEPDKLLQEHTSFASAKNYRLVSNVQSSTANSEGDCKPGTIPSNTPLSCSQTGRGEGAKSADLLSLNSPAAQDTEKMENCANVFKQPTEDAARKLSAQERKHFDEQTTDDLDVDFSVYEEAGAGDKDIKDFLKMRQSERFRSGYDNTDRFSIGIAKHLKPPKSDDLVSSKGKKLENPGHSYNLHQTKIGDFEKFSKGVGRRVMERQGWQEGQGLGRSQPGIVTALTAQGQAPRNKSGVGYKKPSNPAGHPIGLASMLKRRREPHLISTVYDDPRESDPKVPLLQREEPTALKHRQAHVGDRSAST</sequence>
<dbReference type="PANTHER" id="PTHR14390:SF2">
    <property type="entry name" value="G PATCH DOMAIN-CONTAINING PROTEIN 3"/>
    <property type="match status" value="1"/>
</dbReference>
<feature type="domain" description="G-patch" evidence="2">
    <location>
        <begin position="295"/>
        <end position="343"/>
    </location>
</feature>
<feature type="region of interest" description="Disordered" evidence="1">
    <location>
        <begin position="260"/>
        <end position="283"/>
    </location>
</feature>
<dbReference type="GO" id="GO:0003676">
    <property type="term" value="F:nucleic acid binding"/>
    <property type="evidence" value="ECO:0007669"/>
    <property type="project" value="InterPro"/>
</dbReference>
<dbReference type="PANTHER" id="PTHR14390">
    <property type="entry name" value="G PATCH DOMAIN CONTAINING PROTEIN 3"/>
    <property type="match status" value="1"/>
</dbReference>
<dbReference type="Proteomes" id="UP000762676">
    <property type="component" value="Unassembled WGS sequence"/>
</dbReference>
<organism evidence="3 4">
    <name type="scientific">Elysia marginata</name>
    <dbReference type="NCBI Taxonomy" id="1093978"/>
    <lineage>
        <taxon>Eukaryota</taxon>
        <taxon>Metazoa</taxon>
        <taxon>Spiralia</taxon>
        <taxon>Lophotrochozoa</taxon>
        <taxon>Mollusca</taxon>
        <taxon>Gastropoda</taxon>
        <taxon>Heterobranchia</taxon>
        <taxon>Euthyneura</taxon>
        <taxon>Panpulmonata</taxon>
        <taxon>Sacoglossa</taxon>
        <taxon>Placobranchoidea</taxon>
        <taxon>Plakobranchidae</taxon>
        <taxon>Elysia</taxon>
    </lineage>
</organism>
<evidence type="ECO:0000313" key="4">
    <source>
        <dbReference type="Proteomes" id="UP000762676"/>
    </source>
</evidence>
<evidence type="ECO:0000313" key="3">
    <source>
        <dbReference type="EMBL" id="GFS16594.1"/>
    </source>
</evidence>